<dbReference type="OrthoDB" id="684045at2759"/>
<dbReference type="PANTHER" id="PTHR46231">
    <property type="entry name" value="ANKYRIN REPEAT AND BTB/POZ DOMAIN-CONTAINING PROTEIN 1"/>
    <property type="match status" value="1"/>
</dbReference>
<accession>A0A814KZU9</accession>
<organism evidence="5 6">
    <name type="scientific">Brachionus calyciflorus</name>
    <dbReference type="NCBI Taxonomy" id="104777"/>
    <lineage>
        <taxon>Eukaryota</taxon>
        <taxon>Metazoa</taxon>
        <taxon>Spiralia</taxon>
        <taxon>Gnathifera</taxon>
        <taxon>Rotifera</taxon>
        <taxon>Eurotatoria</taxon>
        <taxon>Monogononta</taxon>
        <taxon>Pseudotrocha</taxon>
        <taxon>Ploima</taxon>
        <taxon>Brachionidae</taxon>
        <taxon>Brachionus</taxon>
    </lineage>
</organism>
<dbReference type="AlphaFoldDB" id="A0A814KZU9"/>
<dbReference type="Gene3D" id="1.25.40.20">
    <property type="entry name" value="Ankyrin repeat-containing domain"/>
    <property type="match status" value="1"/>
</dbReference>
<dbReference type="InterPro" id="IPR002110">
    <property type="entry name" value="Ankyrin_rpt"/>
</dbReference>
<dbReference type="Gene3D" id="3.30.710.10">
    <property type="entry name" value="Potassium Channel Kv1.1, Chain A"/>
    <property type="match status" value="2"/>
</dbReference>
<name>A0A814KZU9_9BILA</name>
<dbReference type="SUPFAM" id="SSF54695">
    <property type="entry name" value="POZ domain"/>
    <property type="match status" value="2"/>
</dbReference>
<comment type="caution">
    <text evidence="5">The sequence shown here is derived from an EMBL/GenBank/DDBJ whole genome shotgun (WGS) entry which is preliminary data.</text>
</comment>
<evidence type="ECO:0000313" key="6">
    <source>
        <dbReference type="Proteomes" id="UP000663879"/>
    </source>
</evidence>
<gene>
    <name evidence="5" type="ORF">OXX778_LOCUS19196</name>
</gene>
<keyword evidence="6" id="KW-1185">Reference proteome</keyword>
<dbReference type="Pfam" id="PF13857">
    <property type="entry name" value="Ank_5"/>
    <property type="match status" value="1"/>
</dbReference>
<dbReference type="SMART" id="SM00248">
    <property type="entry name" value="ANK"/>
    <property type="match status" value="1"/>
</dbReference>
<dbReference type="GO" id="GO:0000151">
    <property type="term" value="C:ubiquitin ligase complex"/>
    <property type="evidence" value="ECO:0007669"/>
    <property type="project" value="TreeGrafter"/>
</dbReference>
<dbReference type="Pfam" id="PF00651">
    <property type="entry name" value="BTB"/>
    <property type="match status" value="2"/>
</dbReference>
<sequence length="514" mass="60708">MTEKDLFKYCKSGELDKIKQIIEKQDVQLNIRDKWDSTPLYYACLCGHLEIVEFLLENGARCDANTFDGERCLYGALTDQIRNVLKNFKINTTKLDQYDLHLERLFELGIYSDITFEIKERLFKAHKFILSARSEYFRLKFENKWKKRSYILGEHEEIIPEAFESILKYIYTGRFSTLKTYFKSCLRLAKLFKLTELIQRFNKELFLLNIVDNDLKLIEFDATKDYDENKLVHETDLFVLGKFGPNTKLSTTISIISQEKVAIDFKKMAYYCLPESLRDNFKVSNSIDFSKIIDVTHDMTLVLEDDLSFLCHQAFVAGRCEYFKAFLNDPFNELKSERVEKQVPKINLREVSKEVLVEIVSFIYSDQFSKDKLDEYILNEVLIIADLYMLTSLKRKCASELTQYLNNENVLNLLRISRLFDLKKLEFSCIHFLALYLNDFEESLELRELIIEDARKLKQRQETDTIDIIDDLRYAINENSSYYSNNKNLNERIIDRDIKLGLLDKILNELNLVC</sequence>
<feature type="domain" description="BTB" evidence="4">
    <location>
        <begin position="112"/>
        <end position="179"/>
    </location>
</feature>
<dbReference type="GO" id="GO:0005737">
    <property type="term" value="C:cytoplasm"/>
    <property type="evidence" value="ECO:0007669"/>
    <property type="project" value="TreeGrafter"/>
</dbReference>
<dbReference type="InterPro" id="IPR011333">
    <property type="entry name" value="SKP1/BTB/POZ_sf"/>
</dbReference>
<dbReference type="InterPro" id="IPR000210">
    <property type="entry name" value="BTB/POZ_dom"/>
</dbReference>
<protein>
    <recommendedName>
        <fullName evidence="4">BTB domain-containing protein</fullName>
    </recommendedName>
</protein>
<dbReference type="PROSITE" id="PS50088">
    <property type="entry name" value="ANK_REPEAT"/>
    <property type="match status" value="1"/>
</dbReference>
<dbReference type="InterPro" id="IPR044515">
    <property type="entry name" value="ABTB1"/>
</dbReference>
<dbReference type="PROSITE" id="PS50097">
    <property type="entry name" value="BTB"/>
    <property type="match status" value="2"/>
</dbReference>
<feature type="domain" description="BTB" evidence="4">
    <location>
        <begin position="297"/>
        <end position="372"/>
    </location>
</feature>
<dbReference type="PANTHER" id="PTHR46231:SF1">
    <property type="entry name" value="ANKYRIN REPEAT AND BTB_POZ DOMAIN-CONTAINING PROTEIN 1"/>
    <property type="match status" value="1"/>
</dbReference>
<evidence type="ECO:0000259" key="4">
    <source>
        <dbReference type="PROSITE" id="PS50097"/>
    </source>
</evidence>
<dbReference type="SUPFAM" id="SSF48403">
    <property type="entry name" value="Ankyrin repeat"/>
    <property type="match status" value="1"/>
</dbReference>
<dbReference type="Proteomes" id="UP000663879">
    <property type="component" value="Unassembled WGS sequence"/>
</dbReference>
<reference evidence="5" key="1">
    <citation type="submission" date="2021-02" db="EMBL/GenBank/DDBJ databases">
        <authorList>
            <person name="Nowell W R."/>
        </authorList>
    </citation>
    <scope>NUCLEOTIDE SEQUENCE</scope>
    <source>
        <strain evidence="5">Ploen Becks lab</strain>
    </source>
</reference>
<evidence type="ECO:0000256" key="1">
    <source>
        <dbReference type="ARBA" id="ARBA00022737"/>
    </source>
</evidence>
<dbReference type="PROSITE" id="PS50297">
    <property type="entry name" value="ANK_REP_REGION"/>
    <property type="match status" value="1"/>
</dbReference>
<evidence type="ECO:0000313" key="5">
    <source>
        <dbReference type="EMBL" id="CAF1059113.1"/>
    </source>
</evidence>
<proteinExistence type="predicted"/>
<keyword evidence="1" id="KW-0677">Repeat</keyword>
<evidence type="ECO:0000256" key="3">
    <source>
        <dbReference type="PROSITE-ProRule" id="PRU00023"/>
    </source>
</evidence>
<feature type="repeat" description="ANK" evidence="3">
    <location>
        <begin position="35"/>
        <end position="67"/>
    </location>
</feature>
<dbReference type="InterPro" id="IPR036770">
    <property type="entry name" value="Ankyrin_rpt-contain_sf"/>
</dbReference>
<dbReference type="SMART" id="SM00225">
    <property type="entry name" value="BTB"/>
    <property type="match status" value="2"/>
</dbReference>
<evidence type="ECO:0000256" key="2">
    <source>
        <dbReference type="ARBA" id="ARBA00023043"/>
    </source>
</evidence>
<dbReference type="EMBL" id="CAJNOC010005685">
    <property type="protein sequence ID" value="CAF1059113.1"/>
    <property type="molecule type" value="Genomic_DNA"/>
</dbReference>
<keyword evidence="2 3" id="KW-0040">ANK repeat</keyword>